<keyword evidence="3" id="KW-1185">Reference proteome</keyword>
<protein>
    <submittedName>
        <fullName evidence="2">Uncharacterized protein</fullName>
    </submittedName>
</protein>
<evidence type="ECO:0000313" key="2">
    <source>
        <dbReference type="EMBL" id="KAG7154349.1"/>
    </source>
</evidence>
<organism evidence="2 3">
    <name type="scientific">Homarus americanus</name>
    <name type="common">American lobster</name>
    <dbReference type="NCBI Taxonomy" id="6706"/>
    <lineage>
        <taxon>Eukaryota</taxon>
        <taxon>Metazoa</taxon>
        <taxon>Ecdysozoa</taxon>
        <taxon>Arthropoda</taxon>
        <taxon>Crustacea</taxon>
        <taxon>Multicrustacea</taxon>
        <taxon>Malacostraca</taxon>
        <taxon>Eumalacostraca</taxon>
        <taxon>Eucarida</taxon>
        <taxon>Decapoda</taxon>
        <taxon>Pleocyemata</taxon>
        <taxon>Astacidea</taxon>
        <taxon>Nephropoidea</taxon>
        <taxon>Nephropidae</taxon>
        <taxon>Homarus</taxon>
    </lineage>
</organism>
<accession>A0A8J5JBU8</accession>
<feature type="non-terminal residue" evidence="2">
    <location>
        <position position="1"/>
    </location>
</feature>
<dbReference type="EMBL" id="JAHLQT010044465">
    <property type="protein sequence ID" value="KAG7154349.1"/>
    <property type="molecule type" value="Genomic_DNA"/>
</dbReference>
<feature type="region of interest" description="Disordered" evidence="1">
    <location>
        <begin position="63"/>
        <end position="97"/>
    </location>
</feature>
<reference evidence="2" key="1">
    <citation type="journal article" date="2021" name="Sci. Adv.">
        <title>The American lobster genome reveals insights on longevity, neural, and immune adaptations.</title>
        <authorList>
            <person name="Polinski J.M."/>
            <person name="Zimin A.V."/>
            <person name="Clark K.F."/>
            <person name="Kohn A.B."/>
            <person name="Sadowski N."/>
            <person name="Timp W."/>
            <person name="Ptitsyn A."/>
            <person name="Khanna P."/>
            <person name="Romanova D.Y."/>
            <person name="Williams P."/>
            <person name="Greenwood S.J."/>
            <person name="Moroz L.L."/>
            <person name="Walt D.R."/>
            <person name="Bodnar A.G."/>
        </authorList>
    </citation>
    <scope>NUCLEOTIDE SEQUENCE</scope>
    <source>
        <strain evidence="2">GMGI-L3</strain>
    </source>
</reference>
<comment type="caution">
    <text evidence="2">The sequence shown here is derived from an EMBL/GenBank/DDBJ whole genome shotgun (WGS) entry which is preliminary data.</text>
</comment>
<sequence>STDSPCVPLHTMRLRRIRRSDAGLYVQRPTGLVRYCARKLQTVDKSPKLGRCTRQLDECAAENRGLSGAATASSEDDAREEQRTHPHSAAAYGTLTC</sequence>
<name>A0A8J5JBU8_HOMAM</name>
<evidence type="ECO:0000256" key="1">
    <source>
        <dbReference type="SAM" id="MobiDB-lite"/>
    </source>
</evidence>
<evidence type="ECO:0000313" key="3">
    <source>
        <dbReference type="Proteomes" id="UP000747542"/>
    </source>
</evidence>
<dbReference type="AlphaFoldDB" id="A0A8J5JBU8"/>
<gene>
    <name evidence="2" type="ORF">Hamer_G017551</name>
</gene>
<dbReference type="Proteomes" id="UP000747542">
    <property type="component" value="Unassembled WGS sequence"/>
</dbReference>
<proteinExistence type="predicted"/>